<evidence type="ECO:0000313" key="8">
    <source>
        <dbReference type="Proteomes" id="UP001059480"/>
    </source>
</evidence>
<feature type="transmembrane region" description="Helical" evidence="5">
    <location>
        <begin position="302"/>
        <end position="325"/>
    </location>
</feature>
<dbReference type="Gene3D" id="1.20.1530.20">
    <property type="match status" value="1"/>
</dbReference>
<evidence type="ECO:0000256" key="4">
    <source>
        <dbReference type="ARBA" id="ARBA00023136"/>
    </source>
</evidence>
<feature type="transmembrane region" description="Helical" evidence="5">
    <location>
        <begin position="109"/>
        <end position="130"/>
    </location>
</feature>
<comment type="caution">
    <text evidence="7">The sequence shown here is derived from an EMBL/GenBank/DDBJ whole genome shotgun (WGS) entry which is preliminary data.</text>
</comment>
<evidence type="ECO:0000256" key="1">
    <source>
        <dbReference type="ARBA" id="ARBA00004141"/>
    </source>
</evidence>
<feature type="transmembrane region" description="Helical" evidence="5">
    <location>
        <begin position="238"/>
        <end position="256"/>
    </location>
</feature>
<evidence type="ECO:0000313" key="7">
    <source>
        <dbReference type="EMBL" id="MCQ9209335.1"/>
    </source>
</evidence>
<proteinExistence type="predicted"/>
<feature type="transmembrane region" description="Helical" evidence="5">
    <location>
        <begin position="84"/>
        <end position="103"/>
    </location>
</feature>
<accession>A0ABT1WLI6</accession>
<feature type="transmembrane region" description="Helical" evidence="5">
    <location>
        <begin position="276"/>
        <end position="296"/>
    </location>
</feature>
<feature type="transmembrane region" description="Helical" evidence="5">
    <location>
        <begin position="150"/>
        <end position="172"/>
    </location>
</feature>
<feature type="transmembrane region" description="Helical" evidence="5">
    <location>
        <begin position="361"/>
        <end position="381"/>
    </location>
</feature>
<dbReference type="Proteomes" id="UP001059480">
    <property type="component" value="Unassembled WGS sequence"/>
</dbReference>
<keyword evidence="8" id="KW-1185">Reference proteome</keyword>
<feature type="transmembrane region" description="Helical" evidence="5">
    <location>
        <begin position="184"/>
        <end position="205"/>
    </location>
</feature>
<dbReference type="InterPro" id="IPR038770">
    <property type="entry name" value="Na+/solute_symporter_sf"/>
</dbReference>
<protein>
    <submittedName>
        <fullName evidence="7">Cation:proton antiporter</fullName>
    </submittedName>
</protein>
<organism evidence="7 8">
    <name type="scientific">Granulicatella seriolae</name>
    <dbReference type="NCBI Taxonomy" id="2967226"/>
    <lineage>
        <taxon>Bacteria</taxon>
        <taxon>Bacillati</taxon>
        <taxon>Bacillota</taxon>
        <taxon>Bacilli</taxon>
        <taxon>Lactobacillales</taxon>
        <taxon>Carnobacteriaceae</taxon>
        <taxon>Granulicatella</taxon>
    </lineage>
</organism>
<dbReference type="RefSeq" id="WP_256944439.1">
    <property type="nucleotide sequence ID" value="NZ_JANHNZ010000001.1"/>
</dbReference>
<comment type="subcellular location">
    <subcellularLocation>
        <location evidence="1">Membrane</location>
        <topology evidence="1">Multi-pass membrane protein</topology>
    </subcellularLocation>
</comment>
<feature type="domain" description="Cation/H+ exchanger transmembrane" evidence="6">
    <location>
        <begin position="12"/>
        <end position="377"/>
    </location>
</feature>
<reference evidence="7" key="3">
    <citation type="journal article" date="2023" name="Microbiol. Resour. Announc.">
        <title>Draft Genome Sequence of Granulicatella sp. Strain S8, Isolated from a Marine Fish, Seriola quinqueradiata.</title>
        <authorList>
            <person name="Lee M."/>
            <person name="Farooq A."/>
            <person name="Jeong J.B."/>
            <person name="Jung M.Y."/>
        </authorList>
    </citation>
    <scope>NUCLEOTIDE SEQUENCE</scope>
    <source>
        <strain evidence="7">S8</strain>
    </source>
</reference>
<evidence type="ECO:0000259" key="6">
    <source>
        <dbReference type="Pfam" id="PF00999"/>
    </source>
</evidence>
<dbReference type="InterPro" id="IPR006153">
    <property type="entry name" value="Cation/H_exchanger_TM"/>
</dbReference>
<dbReference type="Pfam" id="PF00999">
    <property type="entry name" value="Na_H_Exchanger"/>
    <property type="match status" value="1"/>
</dbReference>
<sequence length="392" mass="42242">MLVSVALVIIVGLLLGSLAQKVKLPSLIGLLFTGIILGPYCLNLLSSNFLDISSDLRTIALIVILTRAGLALDLADLKKVGRPAVLMCFVPALFEIVGTVILAPTLLHISISEALLLGSVIAAVSPAVVVPRMIRLMREGYGVKKRVPQIILAGASVDDVFVLVLFTAFLGLNEGGNFSAVQLTSIPIAILSGASLGFLLGYLLVQFFNRIHIRDSIKVLLMLAISFLLMGMETSLKSVFPFSGMLAVMSLSLMIFRQKRPLAERLSVKFNKIWIIAEIFLFVLVGASVDLSYAVAAGVWPIVLLILISLFRMLGVYVSLLHTNLTFKERVFCMMSYLPKATVQAAIGAIPLSLGLASGEIILTVAVLSILLTAPIGAWLMDRYYSVLLENG</sequence>
<feature type="transmembrane region" description="Helical" evidence="5">
    <location>
        <begin position="337"/>
        <end position="355"/>
    </location>
</feature>
<feature type="transmembrane region" description="Helical" evidence="5">
    <location>
        <begin position="29"/>
        <end position="50"/>
    </location>
</feature>
<reference evidence="7" key="2">
    <citation type="journal article" date="2023" name="Curr. Microbiol.">
        <title>Granulicatella seriolae sp. nov., a Novel Facultative Anaerobe Isolated from Yellowtail Marine Fish.</title>
        <authorList>
            <person name="Lee M."/>
            <person name="Choi Y.J."/>
            <person name="Farooq A."/>
            <person name="Jeong J.B."/>
            <person name="Jung M.Y."/>
        </authorList>
    </citation>
    <scope>NUCLEOTIDE SEQUENCE</scope>
    <source>
        <strain evidence="7">S8</strain>
    </source>
</reference>
<dbReference type="PANTHER" id="PTHR31102:SF1">
    <property type="entry name" value="CATION_H+ EXCHANGER DOMAIN-CONTAINING PROTEIN"/>
    <property type="match status" value="1"/>
</dbReference>
<reference evidence="7" key="1">
    <citation type="submission" date="2022-07" db="EMBL/GenBank/DDBJ databases">
        <authorList>
            <person name="Jung M.-Y."/>
            <person name="Lee M."/>
        </authorList>
    </citation>
    <scope>NUCLEOTIDE SEQUENCE</scope>
    <source>
        <strain evidence="7">S8</strain>
    </source>
</reference>
<dbReference type="EMBL" id="JANHNZ010000001">
    <property type="protein sequence ID" value="MCQ9209335.1"/>
    <property type="molecule type" value="Genomic_DNA"/>
</dbReference>
<keyword evidence="2 5" id="KW-0812">Transmembrane</keyword>
<dbReference type="PANTHER" id="PTHR31102">
    <property type="match status" value="1"/>
</dbReference>
<dbReference type="InterPro" id="IPR051843">
    <property type="entry name" value="CPA1_transporter"/>
</dbReference>
<gene>
    <name evidence="7" type="ORF">NPA36_01975</name>
</gene>
<keyword evidence="3 5" id="KW-1133">Transmembrane helix</keyword>
<feature type="transmembrane region" description="Helical" evidence="5">
    <location>
        <begin position="217"/>
        <end position="232"/>
    </location>
</feature>
<keyword evidence="4 5" id="KW-0472">Membrane</keyword>
<name>A0ABT1WLI6_9LACT</name>
<evidence type="ECO:0000256" key="3">
    <source>
        <dbReference type="ARBA" id="ARBA00022989"/>
    </source>
</evidence>
<evidence type="ECO:0000256" key="2">
    <source>
        <dbReference type="ARBA" id="ARBA00022692"/>
    </source>
</evidence>
<evidence type="ECO:0000256" key="5">
    <source>
        <dbReference type="SAM" id="Phobius"/>
    </source>
</evidence>